<evidence type="ECO:0000313" key="1">
    <source>
        <dbReference type="EMBL" id="GBP18964.1"/>
    </source>
</evidence>
<evidence type="ECO:0000313" key="2">
    <source>
        <dbReference type="Proteomes" id="UP000299102"/>
    </source>
</evidence>
<protein>
    <submittedName>
        <fullName evidence="1">Uncharacterized protein</fullName>
    </submittedName>
</protein>
<proteinExistence type="predicted"/>
<name>A0A4C1TYR5_EUMVA</name>
<accession>A0A4C1TYR5</accession>
<dbReference type="AlphaFoldDB" id="A0A4C1TYR5"/>
<sequence length="118" mass="13265">MVVKAGYGRRKMKVGSMQWRCDRCVVCVECLGKRDVETAMLEMMVCLEGSCSDSLVIERESRAGTGFEIENRIAVGNERGTGIKSVTRIGTDSKMDRYKRNRNTFYIHADEVTCAAEI</sequence>
<reference evidence="1 2" key="1">
    <citation type="journal article" date="2019" name="Commun. Biol.">
        <title>The bagworm genome reveals a unique fibroin gene that provides high tensile strength.</title>
        <authorList>
            <person name="Kono N."/>
            <person name="Nakamura H."/>
            <person name="Ohtoshi R."/>
            <person name="Tomita M."/>
            <person name="Numata K."/>
            <person name="Arakawa K."/>
        </authorList>
    </citation>
    <scope>NUCLEOTIDE SEQUENCE [LARGE SCALE GENOMIC DNA]</scope>
</reference>
<dbReference type="EMBL" id="BGZK01000103">
    <property type="protein sequence ID" value="GBP18964.1"/>
    <property type="molecule type" value="Genomic_DNA"/>
</dbReference>
<keyword evidence="2" id="KW-1185">Reference proteome</keyword>
<comment type="caution">
    <text evidence="1">The sequence shown here is derived from an EMBL/GenBank/DDBJ whole genome shotgun (WGS) entry which is preliminary data.</text>
</comment>
<gene>
    <name evidence="1" type="ORF">EVAR_78432_1</name>
</gene>
<dbReference type="Proteomes" id="UP000299102">
    <property type="component" value="Unassembled WGS sequence"/>
</dbReference>
<organism evidence="1 2">
    <name type="scientific">Eumeta variegata</name>
    <name type="common">Bagworm moth</name>
    <name type="synonym">Eumeta japonica</name>
    <dbReference type="NCBI Taxonomy" id="151549"/>
    <lineage>
        <taxon>Eukaryota</taxon>
        <taxon>Metazoa</taxon>
        <taxon>Ecdysozoa</taxon>
        <taxon>Arthropoda</taxon>
        <taxon>Hexapoda</taxon>
        <taxon>Insecta</taxon>
        <taxon>Pterygota</taxon>
        <taxon>Neoptera</taxon>
        <taxon>Endopterygota</taxon>
        <taxon>Lepidoptera</taxon>
        <taxon>Glossata</taxon>
        <taxon>Ditrysia</taxon>
        <taxon>Tineoidea</taxon>
        <taxon>Psychidae</taxon>
        <taxon>Oiketicinae</taxon>
        <taxon>Eumeta</taxon>
    </lineage>
</organism>